<reference evidence="3" key="1">
    <citation type="submission" date="2021-02" db="EMBL/GenBank/DDBJ databases">
        <authorList>
            <person name="Nowell W R."/>
        </authorList>
    </citation>
    <scope>NUCLEOTIDE SEQUENCE</scope>
</reference>
<evidence type="ECO:0000259" key="2">
    <source>
        <dbReference type="PROSITE" id="PS00022"/>
    </source>
</evidence>
<protein>
    <recommendedName>
        <fullName evidence="2">EGF-like domain-containing protein</fullName>
    </recommendedName>
</protein>
<feature type="domain" description="EGF-like" evidence="2">
    <location>
        <begin position="118"/>
        <end position="129"/>
    </location>
</feature>
<accession>A0A815DTY1</accession>
<organism evidence="3 4">
    <name type="scientific">Adineta ricciae</name>
    <name type="common">Rotifer</name>
    <dbReference type="NCBI Taxonomy" id="249248"/>
    <lineage>
        <taxon>Eukaryota</taxon>
        <taxon>Metazoa</taxon>
        <taxon>Spiralia</taxon>
        <taxon>Gnathifera</taxon>
        <taxon>Rotifera</taxon>
        <taxon>Eurotatoria</taxon>
        <taxon>Bdelloidea</taxon>
        <taxon>Adinetida</taxon>
        <taxon>Adinetidae</taxon>
        <taxon>Adineta</taxon>
    </lineage>
</organism>
<comment type="caution">
    <text evidence="3">The sequence shown here is derived from an EMBL/GenBank/DDBJ whole genome shotgun (WGS) entry which is preliminary data.</text>
</comment>
<dbReference type="EMBL" id="CAJNOJ010000217">
    <property type="protein sequence ID" value="CAF1302650.1"/>
    <property type="molecule type" value="Genomic_DNA"/>
</dbReference>
<dbReference type="InterPro" id="IPR000742">
    <property type="entry name" value="EGF"/>
</dbReference>
<sequence length="355" mass="40439">MTGARSDHTATLLSSGKVLITSDAPSNRCYQVDELLDSSIMSLSYIKRIKYYNRPCDILDVRCFFDEFHVCLCDNNAFLDCVRFDHSESSCPTDEITCLNDGRCYQPMQTTINFEFACVCPGCYFGDRCQFTMTKYTISLDALLDQHILIGRSLSEQLPLIHWMVAIVVILVVVDFLTNGLCILTFAQRTTRKLGCGWYLLIISIVSELGIVICGIRFVYLLQIRLNSFGTTNKTFLSLSCILLELFLSILPTINDWLSTCVTVERTIIAAHGVKFNRRKSVYYAKIVILFVVVINVVSALHKPFHRRLVIDSQHGNDVFACVANHSQQQWMSLYEIFINLFHFNICFDNNSRAS</sequence>
<evidence type="ECO:0000256" key="1">
    <source>
        <dbReference type="SAM" id="Phobius"/>
    </source>
</evidence>
<keyword evidence="1" id="KW-0812">Transmembrane</keyword>
<dbReference type="Proteomes" id="UP000663852">
    <property type="component" value="Unassembled WGS sequence"/>
</dbReference>
<name>A0A815DTY1_ADIRI</name>
<dbReference type="AlphaFoldDB" id="A0A815DTY1"/>
<keyword evidence="1" id="KW-0472">Membrane</keyword>
<gene>
    <name evidence="3" type="ORF">EDS130_LOCUS30695</name>
</gene>
<feature type="transmembrane region" description="Helical" evidence="1">
    <location>
        <begin position="160"/>
        <end position="186"/>
    </location>
</feature>
<feature type="transmembrane region" description="Helical" evidence="1">
    <location>
        <begin position="235"/>
        <end position="254"/>
    </location>
</feature>
<dbReference type="PROSITE" id="PS00022">
    <property type="entry name" value="EGF_1"/>
    <property type="match status" value="1"/>
</dbReference>
<feature type="transmembrane region" description="Helical" evidence="1">
    <location>
        <begin position="198"/>
        <end position="223"/>
    </location>
</feature>
<dbReference type="SUPFAM" id="SSF57196">
    <property type="entry name" value="EGF/Laminin"/>
    <property type="match status" value="1"/>
</dbReference>
<dbReference type="Gene3D" id="1.20.1070.10">
    <property type="entry name" value="Rhodopsin 7-helix transmembrane proteins"/>
    <property type="match status" value="1"/>
</dbReference>
<dbReference type="SUPFAM" id="SSF81321">
    <property type="entry name" value="Family A G protein-coupled receptor-like"/>
    <property type="match status" value="1"/>
</dbReference>
<feature type="transmembrane region" description="Helical" evidence="1">
    <location>
        <begin position="283"/>
        <end position="301"/>
    </location>
</feature>
<evidence type="ECO:0000313" key="4">
    <source>
        <dbReference type="Proteomes" id="UP000663852"/>
    </source>
</evidence>
<evidence type="ECO:0000313" key="3">
    <source>
        <dbReference type="EMBL" id="CAF1302650.1"/>
    </source>
</evidence>
<keyword evidence="1" id="KW-1133">Transmembrane helix</keyword>
<proteinExistence type="predicted"/>
<dbReference type="OrthoDB" id="9988974at2759"/>